<feature type="compositionally biased region" description="Low complexity" evidence="1">
    <location>
        <begin position="338"/>
        <end position="354"/>
    </location>
</feature>
<feature type="region of interest" description="Disordered" evidence="1">
    <location>
        <begin position="29"/>
        <end position="51"/>
    </location>
</feature>
<reference evidence="2" key="1">
    <citation type="submission" date="2025-08" db="UniProtKB">
        <authorList>
            <consortium name="Ensembl"/>
        </authorList>
    </citation>
    <scope>IDENTIFICATION</scope>
</reference>
<organism evidence="2 3">
    <name type="scientific">Periophthalmus magnuspinnatus</name>
    <dbReference type="NCBI Taxonomy" id="409849"/>
    <lineage>
        <taxon>Eukaryota</taxon>
        <taxon>Metazoa</taxon>
        <taxon>Chordata</taxon>
        <taxon>Craniata</taxon>
        <taxon>Vertebrata</taxon>
        <taxon>Euteleostomi</taxon>
        <taxon>Actinopterygii</taxon>
        <taxon>Neopterygii</taxon>
        <taxon>Teleostei</taxon>
        <taxon>Neoteleostei</taxon>
        <taxon>Acanthomorphata</taxon>
        <taxon>Gobiaria</taxon>
        <taxon>Gobiiformes</taxon>
        <taxon>Gobioidei</taxon>
        <taxon>Gobiidae</taxon>
        <taxon>Oxudercinae</taxon>
        <taxon>Periophthalmus</taxon>
    </lineage>
</organism>
<dbReference type="AlphaFoldDB" id="A0A3B4BKK4"/>
<feature type="compositionally biased region" description="Low complexity" evidence="1">
    <location>
        <begin position="406"/>
        <end position="416"/>
    </location>
</feature>
<evidence type="ECO:0000313" key="2">
    <source>
        <dbReference type="Ensembl" id="ENSPMGP00000029042.1"/>
    </source>
</evidence>
<evidence type="ECO:0000256" key="1">
    <source>
        <dbReference type="SAM" id="MobiDB-lite"/>
    </source>
</evidence>
<feature type="region of interest" description="Disordered" evidence="1">
    <location>
        <begin position="338"/>
        <end position="463"/>
    </location>
</feature>
<dbReference type="STRING" id="409849.ENSPMGP00000029042"/>
<dbReference type="Proteomes" id="UP000261520">
    <property type="component" value="Unplaced"/>
</dbReference>
<accession>A0A3B4BKK4</accession>
<dbReference type="Ensembl" id="ENSPMGT00000030915.1">
    <property type="protein sequence ID" value="ENSPMGP00000029042.1"/>
    <property type="gene ID" value="ENSPMGG00000023378.1"/>
</dbReference>
<dbReference type="PANTHER" id="PTHR31514">
    <property type="entry name" value="MUSCULAR LMNA-INTERACTING PROTEIN MLIP"/>
    <property type="match status" value="1"/>
</dbReference>
<keyword evidence="3" id="KW-1185">Reference proteome</keyword>
<protein>
    <submittedName>
        <fullName evidence="2">Uncharacterized protein</fullName>
    </submittedName>
</protein>
<proteinExistence type="predicted"/>
<evidence type="ECO:0000313" key="3">
    <source>
        <dbReference type="Proteomes" id="UP000261520"/>
    </source>
</evidence>
<name>A0A3B4BKK4_9GOBI</name>
<dbReference type="PANTHER" id="PTHR31514:SF1">
    <property type="entry name" value="MUSCULAR LMNA-INTERACTING PROTEIN"/>
    <property type="match status" value="1"/>
</dbReference>
<feature type="compositionally biased region" description="Pro residues" evidence="1">
    <location>
        <begin position="417"/>
        <end position="427"/>
    </location>
</feature>
<dbReference type="InterPro" id="IPR029331">
    <property type="entry name" value="MLIP"/>
</dbReference>
<sequence length="473" mass="50484">MEAVANRHTDISQRSYQCIPGRASEVSSSSYFKTQQDRASPTSSADLFPTPASSRESILSACSEKDASSISGSRTISPCSSVYSGIFTPSILPVKKHFLAPGSSLISLPQSLRSSCESLTCPMSPTPTRHRPPLTRLSLLTAILRKGRLPVLSSTVQRPYTPCWPVNNITVSHCNACSAASSVASIPLELSTEYSSTTSIDSQSDAYRDPTRCATAPPLLCKTSCPKNQIKTSISNTVPRWQQVISPPPLSTLKSQKKSSSLKPVAVGSSIVKSVSPVNRSYVSISKPQSPILMPSMCVNVDNTPNKFTCLSPEPALELNTGVPQKWTRLPNSSFSKLQSLSQQLKSPPSCSSQNVTSAYSPSPPPTGFTVGKPRVPTQFEPKKSPLPSHCLSPSRYTPMAFSGWPSPGASASPTPTHTPTPSPAPPIRELTPSPCLSLRSTPSPRPGSGISDSSDREGKKRKVAWPICMTCA</sequence>
<reference evidence="2" key="2">
    <citation type="submission" date="2025-09" db="UniProtKB">
        <authorList>
            <consortium name="Ensembl"/>
        </authorList>
    </citation>
    <scope>IDENTIFICATION</scope>
</reference>